<dbReference type="Pfam" id="PF07715">
    <property type="entry name" value="Plug"/>
    <property type="match status" value="1"/>
</dbReference>
<dbReference type="InterPro" id="IPR039426">
    <property type="entry name" value="TonB-dep_rcpt-like"/>
</dbReference>
<proteinExistence type="inferred from homology"/>
<keyword evidence="9 10" id="KW-0998">Cell outer membrane</keyword>
<dbReference type="Proteomes" id="UP000778523">
    <property type="component" value="Unassembled WGS sequence"/>
</dbReference>
<name>A0ABX2IBE5_9RHOO</name>
<feature type="domain" description="TonB-dependent receptor plug" evidence="14">
    <location>
        <begin position="50"/>
        <end position="160"/>
    </location>
</feature>
<dbReference type="InterPro" id="IPR012910">
    <property type="entry name" value="Plug_dom"/>
</dbReference>
<comment type="caution">
    <text evidence="15">The sequence shown here is derived from an EMBL/GenBank/DDBJ whole genome shotgun (WGS) entry which is preliminary data.</text>
</comment>
<feature type="domain" description="TonB-dependent receptor-like beta-barrel" evidence="13">
    <location>
        <begin position="232"/>
        <end position="639"/>
    </location>
</feature>
<keyword evidence="6 11" id="KW-0798">TonB box</keyword>
<keyword evidence="7 10" id="KW-0472">Membrane</keyword>
<evidence type="ECO:0000313" key="16">
    <source>
        <dbReference type="Proteomes" id="UP000778523"/>
    </source>
</evidence>
<protein>
    <submittedName>
        <fullName evidence="15">TonB-dependent receptor</fullName>
    </submittedName>
</protein>
<keyword evidence="12" id="KW-0732">Signal</keyword>
<keyword evidence="16" id="KW-1185">Reference proteome</keyword>
<accession>A0ABX2IBE5</accession>
<reference evidence="15 16" key="1">
    <citation type="submission" date="2020-06" db="EMBL/GenBank/DDBJ databases">
        <title>Draft genome of Uliginosibacterium sp. IMCC34675.</title>
        <authorList>
            <person name="Song J."/>
        </authorList>
    </citation>
    <scope>NUCLEOTIDE SEQUENCE [LARGE SCALE GENOMIC DNA]</scope>
    <source>
        <strain evidence="15 16">IMCC34675</strain>
    </source>
</reference>
<dbReference type="PANTHER" id="PTHR30069">
    <property type="entry name" value="TONB-DEPENDENT OUTER MEMBRANE RECEPTOR"/>
    <property type="match status" value="1"/>
</dbReference>
<sequence length="675" mass="74858">MPIIRRMRVTTLFILTLPAWLHPGLSAASEAPYFEELPTVLTASRLPQPLNEAPGAVTVLDREFIKATGYRDIGRLFRLVPGMQVGQERATTQWVTYHGLSSTYPSEMQVLIDGRSVYSPAAFGGVDWSTLPITIDDIERIEVVRGSNPVTYGANAFLGVINIITRHSDEAPGGHVAINGGYPGLLDIAAGGNGKLGDMSLRVNAQRQRDSGFANLNDSREVNILSLRGDYRISAVDEVSVRLAGSDADKGAGYPDSVNSNNALRDIRSQSYTFHTEWSHAPKAGEELLLHYYRNQERIAERWNARGADSPYFPGGPVVPVDLDRRAVRDHVELQQRLSPTGNTQTVWGLEVRRDEVDAHYLYAGDESIVTQMGRLFGNAEWKFRPGWQLTGGAALEQYEHEPAHVAPRLFLNWQASASDTLRAGAARAWTQRPTFETSGDVRATEQNTGLLIQHPYVPNPDLRQAQVDSVELGYLGRFKPMASSLDVRLYRERVRGFIYRQAAVSPLSPVLNTYTDSAQYVNAANPVTLTGIEYQFKFSPWREGNWIFNHSMVRMDSDEALQHRVSPYTVSLSWQQGWGAGWSSMISAFRMGPLAGGDGMVPIYSYVAKAYNTFDARIAYATRIGGRKYEFSLNAINIGERHQEVADRSQQSLQGQCPANRVSAVGYLGLAVEL</sequence>
<dbReference type="InterPro" id="IPR037066">
    <property type="entry name" value="Plug_dom_sf"/>
</dbReference>
<evidence type="ECO:0000256" key="1">
    <source>
        <dbReference type="ARBA" id="ARBA00004571"/>
    </source>
</evidence>
<dbReference type="SUPFAM" id="SSF56935">
    <property type="entry name" value="Porins"/>
    <property type="match status" value="1"/>
</dbReference>
<dbReference type="RefSeq" id="WP_170019799.1">
    <property type="nucleotide sequence ID" value="NZ_JABCSC020000001.1"/>
</dbReference>
<keyword evidence="4 10" id="KW-1134">Transmembrane beta strand</keyword>
<gene>
    <name evidence="15" type="ORF">HJ583_001195</name>
</gene>
<feature type="signal peptide" evidence="12">
    <location>
        <begin position="1"/>
        <end position="27"/>
    </location>
</feature>
<keyword evidence="5 10" id="KW-0812">Transmembrane</keyword>
<evidence type="ECO:0000256" key="7">
    <source>
        <dbReference type="ARBA" id="ARBA00023136"/>
    </source>
</evidence>
<evidence type="ECO:0000256" key="6">
    <source>
        <dbReference type="ARBA" id="ARBA00023077"/>
    </source>
</evidence>
<evidence type="ECO:0000313" key="15">
    <source>
        <dbReference type="EMBL" id="NSL53631.1"/>
    </source>
</evidence>
<evidence type="ECO:0000256" key="4">
    <source>
        <dbReference type="ARBA" id="ARBA00022452"/>
    </source>
</evidence>
<keyword evidence="8 15" id="KW-0675">Receptor</keyword>
<evidence type="ECO:0000256" key="12">
    <source>
        <dbReference type="SAM" id="SignalP"/>
    </source>
</evidence>
<comment type="similarity">
    <text evidence="2 10 11">Belongs to the TonB-dependent receptor family.</text>
</comment>
<evidence type="ECO:0000256" key="9">
    <source>
        <dbReference type="ARBA" id="ARBA00023237"/>
    </source>
</evidence>
<dbReference type="Pfam" id="PF00593">
    <property type="entry name" value="TonB_dep_Rec_b-barrel"/>
    <property type="match status" value="1"/>
</dbReference>
<feature type="chain" id="PRO_5045657853" evidence="12">
    <location>
        <begin position="28"/>
        <end position="675"/>
    </location>
</feature>
<evidence type="ECO:0000256" key="3">
    <source>
        <dbReference type="ARBA" id="ARBA00022448"/>
    </source>
</evidence>
<dbReference type="Gene3D" id="2.170.130.10">
    <property type="entry name" value="TonB-dependent receptor, plug domain"/>
    <property type="match status" value="1"/>
</dbReference>
<dbReference type="InterPro" id="IPR036942">
    <property type="entry name" value="Beta-barrel_TonB_sf"/>
</dbReference>
<evidence type="ECO:0000256" key="5">
    <source>
        <dbReference type="ARBA" id="ARBA00022692"/>
    </source>
</evidence>
<dbReference type="PANTHER" id="PTHR30069:SF27">
    <property type="entry name" value="BLL4766 PROTEIN"/>
    <property type="match status" value="1"/>
</dbReference>
<evidence type="ECO:0000259" key="14">
    <source>
        <dbReference type="Pfam" id="PF07715"/>
    </source>
</evidence>
<dbReference type="PROSITE" id="PS52016">
    <property type="entry name" value="TONB_DEPENDENT_REC_3"/>
    <property type="match status" value="1"/>
</dbReference>
<keyword evidence="3 10" id="KW-0813">Transport</keyword>
<evidence type="ECO:0000256" key="8">
    <source>
        <dbReference type="ARBA" id="ARBA00023170"/>
    </source>
</evidence>
<dbReference type="InterPro" id="IPR000531">
    <property type="entry name" value="Beta-barrel_TonB"/>
</dbReference>
<evidence type="ECO:0000256" key="11">
    <source>
        <dbReference type="RuleBase" id="RU003357"/>
    </source>
</evidence>
<evidence type="ECO:0000259" key="13">
    <source>
        <dbReference type="Pfam" id="PF00593"/>
    </source>
</evidence>
<evidence type="ECO:0000256" key="10">
    <source>
        <dbReference type="PROSITE-ProRule" id="PRU01360"/>
    </source>
</evidence>
<evidence type="ECO:0000256" key="2">
    <source>
        <dbReference type="ARBA" id="ARBA00009810"/>
    </source>
</evidence>
<organism evidence="15 16">
    <name type="scientific">Uliginosibacterium aquaticum</name>
    <dbReference type="NCBI Taxonomy" id="2731212"/>
    <lineage>
        <taxon>Bacteria</taxon>
        <taxon>Pseudomonadati</taxon>
        <taxon>Pseudomonadota</taxon>
        <taxon>Betaproteobacteria</taxon>
        <taxon>Rhodocyclales</taxon>
        <taxon>Zoogloeaceae</taxon>
        <taxon>Uliginosibacterium</taxon>
    </lineage>
</organism>
<dbReference type="EMBL" id="JABCSC020000001">
    <property type="protein sequence ID" value="NSL53631.1"/>
    <property type="molecule type" value="Genomic_DNA"/>
</dbReference>
<comment type="subcellular location">
    <subcellularLocation>
        <location evidence="1 10">Cell outer membrane</location>
        <topology evidence="1 10">Multi-pass membrane protein</topology>
    </subcellularLocation>
</comment>
<dbReference type="Gene3D" id="2.40.170.20">
    <property type="entry name" value="TonB-dependent receptor, beta-barrel domain"/>
    <property type="match status" value="1"/>
</dbReference>